<dbReference type="AlphaFoldDB" id="A0A9D2P1H5"/>
<evidence type="ECO:0000313" key="3">
    <source>
        <dbReference type="Proteomes" id="UP000823895"/>
    </source>
</evidence>
<reference evidence="2" key="2">
    <citation type="submission" date="2021-04" db="EMBL/GenBank/DDBJ databases">
        <authorList>
            <person name="Gilroy R."/>
        </authorList>
    </citation>
    <scope>NUCLEOTIDE SEQUENCE</scope>
    <source>
        <strain evidence="2">CHK165-2605</strain>
    </source>
</reference>
<dbReference type="Proteomes" id="UP000823895">
    <property type="component" value="Unassembled WGS sequence"/>
</dbReference>
<dbReference type="EMBL" id="DWWI01000054">
    <property type="protein sequence ID" value="HJC42531.1"/>
    <property type="molecule type" value="Genomic_DNA"/>
</dbReference>
<feature type="transmembrane region" description="Helical" evidence="1">
    <location>
        <begin position="102"/>
        <end position="125"/>
    </location>
</feature>
<dbReference type="InterPro" id="IPR006938">
    <property type="entry name" value="DUF624"/>
</dbReference>
<feature type="transmembrane region" description="Helical" evidence="1">
    <location>
        <begin position="174"/>
        <end position="197"/>
    </location>
</feature>
<reference evidence="2" key="1">
    <citation type="journal article" date="2021" name="PeerJ">
        <title>Extensive microbial diversity within the chicken gut microbiome revealed by metagenomics and culture.</title>
        <authorList>
            <person name="Gilroy R."/>
            <person name="Ravi A."/>
            <person name="Getino M."/>
            <person name="Pursley I."/>
            <person name="Horton D.L."/>
            <person name="Alikhan N.F."/>
            <person name="Baker D."/>
            <person name="Gharbi K."/>
            <person name="Hall N."/>
            <person name="Watson M."/>
            <person name="Adriaenssens E.M."/>
            <person name="Foster-Nyarko E."/>
            <person name="Jarju S."/>
            <person name="Secka A."/>
            <person name="Antonio M."/>
            <person name="Oren A."/>
            <person name="Chaudhuri R.R."/>
            <person name="La Ragione R."/>
            <person name="Hildebrand F."/>
            <person name="Pallen M.J."/>
        </authorList>
    </citation>
    <scope>NUCLEOTIDE SEQUENCE</scope>
    <source>
        <strain evidence="2">CHK165-2605</strain>
    </source>
</reference>
<dbReference type="Pfam" id="PF04854">
    <property type="entry name" value="DUF624"/>
    <property type="match status" value="1"/>
</dbReference>
<keyword evidence="1" id="KW-1133">Transmembrane helix</keyword>
<evidence type="ECO:0000313" key="2">
    <source>
        <dbReference type="EMBL" id="HJC42531.1"/>
    </source>
</evidence>
<proteinExistence type="predicted"/>
<protein>
    <submittedName>
        <fullName evidence="2">YesL family protein</fullName>
    </submittedName>
</protein>
<keyword evidence="1" id="KW-0472">Membrane</keyword>
<feature type="transmembrane region" description="Helical" evidence="1">
    <location>
        <begin position="20"/>
        <end position="46"/>
    </location>
</feature>
<evidence type="ECO:0000256" key="1">
    <source>
        <dbReference type="SAM" id="Phobius"/>
    </source>
</evidence>
<name>A0A9D2P1H5_9FIRM</name>
<sequence length="217" mass="24733">MNLFSYDSLFSRFLYFVADIVTLHILWLIYSIPIVTIGASTTALYYSCMKRIRTGEGYVSKNFRRSFRENFRQSTIIWMILLITVTVFICDLRIGMALDSTAGTFMLVSCSVFLIPLLLLCIYIFPVQAKFENPVFENIKNALIMSIRHFPCSLLLIAIYGTIIILSFSFPPLAGLLLCCGAGLIGYITSNIFVYIFRKYVPDELENDLEASGEHFE</sequence>
<feature type="transmembrane region" description="Helical" evidence="1">
    <location>
        <begin position="146"/>
        <end position="168"/>
    </location>
</feature>
<keyword evidence="1" id="KW-0812">Transmembrane</keyword>
<accession>A0A9D2P1H5</accession>
<comment type="caution">
    <text evidence="2">The sequence shown here is derived from an EMBL/GenBank/DDBJ whole genome shotgun (WGS) entry which is preliminary data.</text>
</comment>
<feature type="transmembrane region" description="Helical" evidence="1">
    <location>
        <begin position="75"/>
        <end position="96"/>
    </location>
</feature>
<organism evidence="2 3">
    <name type="scientific">Candidatus Mediterraneibacter gallistercoris</name>
    <dbReference type="NCBI Taxonomy" id="2838671"/>
    <lineage>
        <taxon>Bacteria</taxon>
        <taxon>Bacillati</taxon>
        <taxon>Bacillota</taxon>
        <taxon>Clostridia</taxon>
        <taxon>Lachnospirales</taxon>
        <taxon>Lachnospiraceae</taxon>
        <taxon>Mediterraneibacter</taxon>
    </lineage>
</organism>
<gene>
    <name evidence="2" type="ORF">H9756_02455</name>
</gene>